<evidence type="ECO:0000256" key="2">
    <source>
        <dbReference type="HAMAP-Rule" id="MF_00170"/>
    </source>
</evidence>
<evidence type="ECO:0000256" key="1">
    <source>
        <dbReference type="ARBA" id="ARBA00023235"/>
    </source>
</evidence>
<protein>
    <recommendedName>
        <fullName evidence="2">Ribose-5-phosphate isomerase A</fullName>
        <ecNumber evidence="2">5.3.1.6</ecNumber>
    </recommendedName>
    <alternativeName>
        <fullName evidence="2">Phosphoriboisomerase A</fullName>
        <shortName evidence="2">PRI</shortName>
    </alternativeName>
</protein>
<dbReference type="Pfam" id="PF06026">
    <property type="entry name" value="Rib_5-P_isom_A"/>
    <property type="match status" value="1"/>
</dbReference>
<dbReference type="GO" id="GO:0004751">
    <property type="term" value="F:ribose-5-phosphate isomerase activity"/>
    <property type="evidence" value="ECO:0007669"/>
    <property type="project" value="UniProtKB-EC"/>
</dbReference>
<keyword evidence="4" id="KW-1185">Reference proteome</keyword>
<accession>A0ABS9MSJ1</accession>
<dbReference type="EC" id="5.3.1.6" evidence="2"/>
<dbReference type="Proteomes" id="UP001297600">
    <property type="component" value="Unassembled WGS sequence"/>
</dbReference>
<organism evidence="3 4">
    <name type="scientific">Mesosutterella porci</name>
    <dbReference type="NCBI Taxonomy" id="2915351"/>
    <lineage>
        <taxon>Bacteria</taxon>
        <taxon>Pseudomonadati</taxon>
        <taxon>Pseudomonadota</taxon>
        <taxon>Betaproteobacteria</taxon>
        <taxon>Burkholderiales</taxon>
        <taxon>Sutterellaceae</taxon>
        <taxon>Mesosutterella</taxon>
    </lineage>
</organism>
<dbReference type="EMBL" id="JAKNCT010000011">
    <property type="protein sequence ID" value="MCG5031574.1"/>
    <property type="molecule type" value="Genomic_DNA"/>
</dbReference>
<dbReference type="Gene3D" id="3.40.50.1360">
    <property type="match status" value="1"/>
</dbReference>
<comment type="catalytic activity">
    <reaction evidence="2">
        <text>aldehydo-D-ribose 5-phosphate = D-ribulose 5-phosphate</text>
        <dbReference type="Rhea" id="RHEA:14657"/>
        <dbReference type="ChEBI" id="CHEBI:58121"/>
        <dbReference type="ChEBI" id="CHEBI:58273"/>
        <dbReference type="EC" id="5.3.1.6"/>
    </reaction>
</comment>
<name>A0ABS9MSJ1_9BURK</name>
<comment type="caution">
    <text evidence="3">The sequence shown here is derived from an EMBL/GenBank/DDBJ whole genome shotgun (WGS) entry which is preliminary data.</text>
</comment>
<dbReference type="SUPFAM" id="SSF75445">
    <property type="entry name" value="D-ribose-5-phosphate isomerase (RpiA), lid domain"/>
    <property type="match status" value="1"/>
</dbReference>
<dbReference type="PANTHER" id="PTHR11934">
    <property type="entry name" value="RIBOSE-5-PHOSPHATE ISOMERASE"/>
    <property type="match status" value="1"/>
</dbReference>
<dbReference type="CDD" id="cd01398">
    <property type="entry name" value="RPI_A"/>
    <property type="match status" value="1"/>
</dbReference>
<feature type="binding site" evidence="2">
    <location>
        <position position="121"/>
    </location>
    <ligand>
        <name>substrate</name>
    </ligand>
</feature>
<feature type="binding site" evidence="2">
    <location>
        <begin position="81"/>
        <end position="84"/>
    </location>
    <ligand>
        <name>substrate</name>
    </ligand>
</feature>
<comment type="function">
    <text evidence="2">Catalyzes the reversible conversion of ribose-5-phosphate to ribulose 5-phosphate.</text>
</comment>
<dbReference type="Gene3D" id="3.30.70.260">
    <property type="match status" value="1"/>
</dbReference>
<dbReference type="NCBIfam" id="TIGR00021">
    <property type="entry name" value="rpiA"/>
    <property type="match status" value="1"/>
</dbReference>
<proteinExistence type="inferred from homology"/>
<feature type="binding site" evidence="2">
    <location>
        <begin position="28"/>
        <end position="31"/>
    </location>
    <ligand>
        <name>substrate</name>
    </ligand>
</feature>
<comment type="subunit">
    <text evidence="2">Homodimer.</text>
</comment>
<dbReference type="InterPro" id="IPR004788">
    <property type="entry name" value="Ribose5P_isomerase_type_A"/>
</dbReference>
<feature type="active site" description="Proton acceptor" evidence="2">
    <location>
        <position position="103"/>
    </location>
</feature>
<comment type="pathway">
    <text evidence="2">Carbohydrate degradation; pentose phosphate pathway; D-ribose 5-phosphate from D-ribulose 5-phosphate (non-oxidative stage): step 1/1.</text>
</comment>
<reference evidence="3 4" key="1">
    <citation type="submission" date="2022-02" db="EMBL/GenBank/DDBJ databases">
        <title>Mesosutterella porci, a novel member of the family Sutterellaceae from pig feces.</title>
        <authorList>
            <person name="Wylensek D."/>
            <person name="Clavel T."/>
        </authorList>
    </citation>
    <scope>NUCLEOTIDE SEQUENCE [LARGE SCALE GENOMIC DNA]</scope>
    <source>
        <strain evidence="4">oilRF-744-wt-GAM-9</strain>
    </source>
</reference>
<dbReference type="RefSeq" id="WP_237979525.1">
    <property type="nucleotide sequence ID" value="NZ_JAKNCT010000011.1"/>
</dbReference>
<dbReference type="NCBIfam" id="NF001924">
    <property type="entry name" value="PRK00702.1"/>
    <property type="match status" value="1"/>
</dbReference>
<feature type="binding site" evidence="2">
    <location>
        <begin position="94"/>
        <end position="97"/>
    </location>
    <ligand>
        <name>substrate</name>
    </ligand>
</feature>
<evidence type="ECO:0000313" key="4">
    <source>
        <dbReference type="Proteomes" id="UP001297600"/>
    </source>
</evidence>
<evidence type="ECO:0000313" key="3">
    <source>
        <dbReference type="EMBL" id="MCG5031574.1"/>
    </source>
</evidence>
<dbReference type="HAMAP" id="MF_00170">
    <property type="entry name" value="Rib_5P_isom_A"/>
    <property type="match status" value="1"/>
</dbReference>
<comment type="similarity">
    <text evidence="2">Belongs to the ribose 5-phosphate isomerase family.</text>
</comment>
<dbReference type="InterPro" id="IPR037171">
    <property type="entry name" value="NagB/RpiA_transferase-like"/>
</dbReference>
<dbReference type="SUPFAM" id="SSF100950">
    <property type="entry name" value="NagB/RpiA/CoA transferase-like"/>
    <property type="match status" value="1"/>
</dbReference>
<keyword evidence="1 2" id="KW-0413">Isomerase</keyword>
<sequence length="221" mass="23493">MNQNEQKKAAAERAVAYVEEGQVLGVGTGSTVDFFIDALAGAGLRIPACVSSSERSSKRLQERGFRILDPNEIDGIGVYIDGADEIDPGFNMIKGGGGALTREKILASMAKKYVCIADGSKAVRILGRFPLPVEVIPMAVHAVARRLEAMGGRPVLRDFTTDNGCKILDVHGLSIQDPVGLEREMNQIPGVVTVGLFAQRKADVLLLGTDEGVVESTRASA</sequence>
<dbReference type="PANTHER" id="PTHR11934:SF0">
    <property type="entry name" value="RIBOSE-5-PHOSPHATE ISOMERASE"/>
    <property type="match status" value="1"/>
</dbReference>
<dbReference type="InterPro" id="IPR020672">
    <property type="entry name" value="Ribose5P_isomerase_typA_subgr"/>
</dbReference>
<gene>
    <name evidence="2 3" type="primary">rpiA</name>
    <name evidence="3" type="ORF">MAF45_08985</name>
</gene>